<dbReference type="EMBL" id="JAHRIP010089992">
    <property type="protein sequence ID" value="MEQ2316729.1"/>
    <property type="molecule type" value="Genomic_DNA"/>
</dbReference>
<evidence type="ECO:0000313" key="1">
    <source>
        <dbReference type="EMBL" id="MEQ2316729.1"/>
    </source>
</evidence>
<sequence>MLVQLIRIMTNLSRIRITRRASSLAGQYKMTCRLMPLLCANTLMLTKTDIRAYLDVVTPGRITGQLLISGLSLSSDAKRLPKRHLELNLASNKWQHLSGCTS</sequence>
<keyword evidence="2" id="KW-1185">Reference proteome</keyword>
<protein>
    <submittedName>
        <fullName evidence="1">Uncharacterized protein</fullName>
    </submittedName>
</protein>
<name>A0ABV1AEZ0_9TELE</name>
<comment type="caution">
    <text evidence="1">The sequence shown here is derived from an EMBL/GenBank/DDBJ whole genome shotgun (WGS) entry which is preliminary data.</text>
</comment>
<proteinExistence type="predicted"/>
<evidence type="ECO:0000313" key="2">
    <source>
        <dbReference type="Proteomes" id="UP001469553"/>
    </source>
</evidence>
<organism evidence="1 2">
    <name type="scientific">Ameca splendens</name>
    <dbReference type="NCBI Taxonomy" id="208324"/>
    <lineage>
        <taxon>Eukaryota</taxon>
        <taxon>Metazoa</taxon>
        <taxon>Chordata</taxon>
        <taxon>Craniata</taxon>
        <taxon>Vertebrata</taxon>
        <taxon>Euteleostomi</taxon>
        <taxon>Actinopterygii</taxon>
        <taxon>Neopterygii</taxon>
        <taxon>Teleostei</taxon>
        <taxon>Neoteleostei</taxon>
        <taxon>Acanthomorphata</taxon>
        <taxon>Ovalentaria</taxon>
        <taxon>Atherinomorphae</taxon>
        <taxon>Cyprinodontiformes</taxon>
        <taxon>Goodeidae</taxon>
        <taxon>Ameca</taxon>
    </lineage>
</organism>
<gene>
    <name evidence="1" type="ORF">AMECASPLE_035612</name>
</gene>
<dbReference type="Proteomes" id="UP001469553">
    <property type="component" value="Unassembled WGS sequence"/>
</dbReference>
<reference evidence="1 2" key="1">
    <citation type="submission" date="2021-06" db="EMBL/GenBank/DDBJ databases">
        <authorList>
            <person name="Palmer J.M."/>
        </authorList>
    </citation>
    <scope>NUCLEOTIDE SEQUENCE [LARGE SCALE GENOMIC DNA]</scope>
    <source>
        <strain evidence="1 2">AS_MEX2019</strain>
        <tissue evidence="1">Muscle</tissue>
    </source>
</reference>
<accession>A0ABV1AEZ0</accession>